<evidence type="ECO:0000256" key="2">
    <source>
        <dbReference type="RuleBase" id="RU003750"/>
    </source>
</evidence>
<protein>
    <submittedName>
        <fullName evidence="4">CDP-alcohol phosphatidyltransferase family protein</fullName>
    </submittedName>
</protein>
<feature type="transmembrane region" description="Helical" evidence="3">
    <location>
        <begin position="77"/>
        <end position="95"/>
    </location>
</feature>
<dbReference type="InterPro" id="IPR000462">
    <property type="entry name" value="CDP-OH_P_trans"/>
</dbReference>
<feature type="transmembrane region" description="Helical" evidence="3">
    <location>
        <begin position="133"/>
        <end position="152"/>
    </location>
</feature>
<dbReference type="PANTHER" id="PTHR14269">
    <property type="entry name" value="CDP-DIACYLGLYCEROL--GLYCEROL-3-PHOSPHATE 3-PHOSPHATIDYLTRANSFERASE-RELATED"/>
    <property type="match status" value="1"/>
</dbReference>
<dbReference type="PROSITE" id="PS00379">
    <property type="entry name" value="CDP_ALCOHOL_P_TRANSF"/>
    <property type="match status" value="1"/>
</dbReference>
<feature type="transmembrane region" description="Helical" evidence="3">
    <location>
        <begin position="164"/>
        <end position="185"/>
    </location>
</feature>
<sequence length="195" mass="21576">MPSSLVPQQQWDTDAVWTIPNVISFVRLLGIPAFCWLIVIGNDLGAIILLVVFGATDWVDGFVARRLKQRTQLGARLDPIADRLYILATVAALMFRGLVPWWFVMILFARDVMLACLLPILKRHGLVSLPVNYVGKLGTLLLLFALPLILLGGHSSIGWPAAHWIGWSLGIAGALAYWAAGLLYVRETLHLAKDR</sequence>
<dbReference type="RefSeq" id="WP_219079827.1">
    <property type="nucleotide sequence ID" value="NZ_CP079216.1"/>
</dbReference>
<reference evidence="4 5" key="1">
    <citation type="submission" date="2021-07" db="EMBL/GenBank/DDBJ databases">
        <title>complete genome sequencing of Tessaracoccus sp.J1M15.</title>
        <authorList>
            <person name="Bae J.-W."/>
            <person name="Kim D.-y."/>
        </authorList>
    </citation>
    <scope>NUCLEOTIDE SEQUENCE [LARGE SCALE GENOMIC DNA]</scope>
    <source>
        <strain evidence="4 5">J1M15</strain>
    </source>
</reference>
<organism evidence="4 5">
    <name type="scientific">Tessaracoccus palaemonis</name>
    <dbReference type="NCBI Taxonomy" id="2829499"/>
    <lineage>
        <taxon>Bacteria</taxon>
        <taxon>Bacillati</taxon>
        <taxon>Actinomycetota</taxon>
        <taxon>Actinomycetes</taxon>
        <taxon>Propionibacteriales</taxon>
        <taxon>Propionibacteriaceae</taxon>
        <taxon>Tessaracoccus</taxon>
    </lineage>
</organism>
<dbReference type="InterPro" id="IPR050324">
    <property type="entry name" value="CDP-alcohol_PTase-I"/>
</dbReference>
<dbReference type="PIRSF" id="PIRSF000847">
    <property type="entry name" value="Phos_ph_gly_syn"/>
    <property type="match status" value="1"/>
</dbReference>
<dbReference type="EMBL" id="CP079216">
    <property type="protein sequence ID" value="QXT61672.1"/>
    <property type="molecule type" value="Genomic_DNA"/>
</dbReference>
<evidence type="ECO:0000256" key="1">
    <source>
        <dbReference type="ARBA" id="ARBA00010441"/>
    </source>
</evidence>
<evidence type="ECO:0000313" key="4">
    <source>
        <dbReference type="EMBL" id="QXT61672.1"/>
    </source>
</evidence>
<dbReference type="Pfam" id="PF01066">
    <property type="entry name" value="CDP-OH_P_transf"/>
    <property type="match status" value="1"/>
</dbReference>
<keyword evidence="3" id="KW-0472">Membrane</keyword>
<feature type="transmembrane region" description="Helical" evidence="3">
    <location>
        <begin position="31"/>
        <end position="56"/>
    </location>
</feature>
<dbReference type="Proteomes" id="UP000824504">
    <property type="component" value="Chromosome"/>
</dbReference>
<proteinExistence type="inferred from homology"/>
<dbReference type="PANTHER" id="PTHR14269:SF62">
    <property type="entry name" value="CDP-DIACYLGLYCEROL--GLYCEROL-3-PHOSPHATE 3-PHOSPHATIDYLTRANSFERASE 1, CHLOROPLASTIC"/>
    <property type="match status" value="1"/>
</dbReference>
<evidence type="ECO:0000256" key="3">
    <source>
        <dbReference type="SAM" id="Phobius"/>
    </source>
</evidence>
<comment type="similarity">
    <text evidence="1 2">Belongs to the CDP-alcohol phosphatidyltransferase class-I family.</text>
</comment>
<name>A0ABX8SE43_9ACTN</name>
<keyword evidence="2" id="KW-0808">Transferase</keyword>
<accession>A0ABX8SE43</accession>
<keyword evidence="3" id="KW-0812">Transmembrane</keyword>
<dbReference type="InterPro" id="IPR004570">
    <property type="entry name" value="Phosphatidylglycerol_P_synth"/>
</dbReference>
<evidence type="ECO:0000313" key="5">
    <source>
        <dbReference type="Proteomes" id="UP000824504"/>
    </source>
</evidence>
<keyword evidence="5" id="KW-1185">Reference proteome</keyword>
<gene>
    <name evidence="4" type="ORF">KDB89_07575</name>
</gene>
<dbReference type="InterPro" id="IPR048254">
    <property type="entry name" value="CDP_ALCOHOL_P_TRANSF_CS"/>
</dbReference>
<keyword evidence="3" id="KW-1133">Transmembrane helix</keyword>